<name>A0A7S4EMI3_9STRA</name>
<sequence length="184" mass="20811">MLHYSTILQPTMMKQQQQQECSEIHTIQMFREASSCIPCSSLSQGDQQSSHSITMSSNNSMRITPISDKREEIACGIGGDWAIEMDEDLIEEPSTTHEMATLNSEGETSLYSFYFETPVVSMGQDESSDEFTLTSQETESLYDSNDFDFDSMDDIWERGLTRTLSYSEGEKIVTTSTNQFTFMG</sequence>
<dbReference type="AlphaFoldDB" id="A0A7S4EMI3"/>
<gene>
    <name evidence="1" type="ORF">PAUS00366_LOCUS15987</name>
</gene>
<reference evidence="1" key="1">
    <citation type="submission" date="2021-01" db="EMBL/GenBank/DDBJ databases">
        <authorList>
            <person name="Corre E."/>
            <person name="Pelletier E."/>
            <person name="Niang G."/>
            <person name="Scheremetjew M."/>
            <person name="Finn R."/>
            <person name="Kale V."/>
            <person name="Holt S."/>
            <person name="Cochrane G."/>
            <person name="Meng A."/>
            <person name="Brown T."/>
            <person name="Cohen L."/>
        </authorList>
    </citation>
    <scope>NUCLEOTIDE SEQUENCE</scope>
    <source>
        <strain evidence="1">10249 10 AB</strain>
    </source>
</reference>
<protein>
    <submittedName>
        <fullName evidence="1">Uncharacterized protein</fullName>
    </submittedName>
</protein>
<evidence type="ECO:0000313" key="1">
    <source>
        <dbReference type="EMBL" id="CAE0723231.1"/>
    </source>
</evidence>
<proteinExistence type="predicted"/>
<dbReference type="EMBL" id="HBIX01023047">
    <property type="protein sequence ID" value="CAE0723231.1"/>
    <property type="molecule type" value="Transcribed_RNA"/>
</dbReference>
<organism evidence="1">
    <name type="scientific">Pseudo-nitzschia australis</name>
    <dbReference type="NCBI Taxonomy" id="44445"/>
    <lineage>
        <taxon>Eukaryota</taxon>
        <taxon>Sar</taxon>
        <taxon>Stramenopiles</taxon>
        <taxon>Ochrophyta</taxon>
        <taxon>Bacillariophyta</taxon>
        <taxon>Bacillariophyceae</taxon>
        <taxon>Bacillariophycidae</taxon>
        <taxon>Bacillariales</taxon>
        <taxon>Bacillariaceae</taxon>
        <taxon>Pseudo-nitzschia</taxon>
    </lineage>
</organism>
<accession>A0A7S4EMI3</accession>